<reference evidence="1 2" key="1">
    <citation type="journal article" date="2014" name="Int. J. Syst. Evol. Microbiol.">
        <title>Celeribacter indicus sp. nov., a polycyclic aromatic hydrocarbon-degrading bacterium from deep-sea sediment and reclassification of Huaishuia halophila as Celeribacter halophilus comb. nov.</title>
        <authorList>
            <person name="Lai Q."/>
            <person name="Cao J."/>
            <person name="Yuan J."/>
            <person name="Li F."/>
            <person name="Shao Z."/>
        </authorList>
    </citation>
    <scope>NUCLEOTIDE SEQUENCE [LARGE SCALE GENOMIC DNA]</scope>
    <source>
        <strain evidence="1">P73</strain>
    </source>
</reference>
<dbReference type="STRING" id="1208324.P73_0128"/>
<dbReference type="AlphaFoldDB" id="A0A0B5DMH2"/>
<gene>
    <name evidence="1" type="ORF">P73_0128</name>
</gene>
<dbReference type="Gene3D" id="3.30.1360.120">
    <property type="entry name" value="Probable tRNA modification gtpase trme, domain 1"/>
    <property type="match status" value="1"/>
</dbReference>
<dbReference type="EMBL" id="CP004393">
    <property type="protein sequence ID" value="AJE44843.1"/>
    <property type="molecule type" value="Genomic_DNA"/>
</dbReference>
<dbReference type="Proteomes" id="UP000031521">
    <property type="component" value="Chromosome"/>
</dbReference>
<sequence length="186" mass="20104">MTDLTPITALGGTIARSETHGLLTLTERPDIALASLARRRNGEVPEPFGLTLPEAGKRIESGPIGIFWSARDQWMVEAEGRAEEDFAATLKVEVPGASVTEQTDGWAALDLGSADGAAPVHALLERLMNVDLSAFGPGSATRTGLEHMGVFVLRITEDRLRIWGMRSSYATLWHAVGQAARRLETR</sequence>
<dbReference type="KEGG" id="cid:P73_0128"/>
<dbReference type="OrthoDB" id="7356349at2"/>
<dbReference type="RefSeq" id="WP_043868020.1">
    <property type="nucleotide sequence ID" value="NZ_CP004393.1"/>
</dbReference>
<evidence type="ECO:0000313" key="1">
    <source>
        <dbReference type="EMBL" id="AJE44843.1"/>
    </source>
</evidence>
<name>A0A0B5DMH2_9RHOB</name>
<dbReference type="HOGENOM" id="CLU_114076_2_0_5"/>
<dbReference type="InterPro" id="IPR027266">
    <property type="entry name" value="TrmE/GcvT-like"/>
</dbReference>
<protein>
    <submittedName>
        <fullName evidence="1">Sarcosine oxidase, gamma subunit family protein</fullName>
    </submittedName>
</protein>
<keyword evidence="2" id="KW-1185">Reference proteome</keyword>
<dbReference type="SUPFAM" id="SSF103025">
    <property type="entry name" value="Folate-binding domain"/>
    <property type="match status" value="1"/>
</dbReference>
<accession>A0A0B5DMH2</accession>
<evidence type="ECO:0000313" key="2">
    <source>
        <dbReference type="Proteomes" id="UP000031521"/>
    </source>
</evidence>
<organism evidence="1 2">
    <name type="scientific">Celeribacter indicus</name>
    <dbReference type="NCBI Taxonomy" id="1208324"/>
    <lineage>
        <taxon>Bacteria</taxon>
        <taxon>Pseudomonadati</taxon>
        <taxon>Pseudomonadota</taxon>
        <taxon>Alphaproteobacteria</taxon>
        <taxon>Rhodobacterales</taxon>
        <taxon>Roseobacteraceae</taxon>
        <taxon>Celeribacter</taxon>
    </lineage>
</organism>
<proteinExistence type="predicted"/>